<dbReference type="KEGG" id="fvr:FVEG_13930"/>
<dbReference type="Pfam" id="PF07110">
    <property type="entry name" value="EthD"/>
    <property type="match status" value="1"/>
</dbReference>
<keyword evidence="4" id="KW-1185">Reference proteome</keyword>
<reference evidence="3 4" key="1">
    <citation type="journal article" date="2010" name="Nature">
        <title>Comparative genomics reveals mobile pathogenicity chromosomes in Fusarium.</title>
        <authorList>
            <person name="Ma L.J."/>
            <person name="van der Does H.C."/>
            <person name="Borkovich K.A."/>
            <person name="Coleman J.J."/>
            <person name="Daboussi M.J."/>
            <person name="Di Pietro A."/>
            <person name="Dufresne M."/>
            <person name="Freitag M."/>
            <person name="Grabherr M."/>
            <person name="Henrissat B."/>
            <person name="Houterman P.M."/>
            <person name="Kang S."/>
            <person name="Shim W.B."/>
            <person name="Woloshuk C."/>
            <person name="Xie X."/>
            <person name="Xu J.R."/>
            <person name="Antoniw J."/>
            <person name="Baker S.E."/>
            <person name="Bluhm B.H."/>
            <person name="Breakspear A."/>
            <person name="Brown D.W."/>
            <person name="Butchko R.A."/>
            <person name="Chapman S."/>
            <person name="Coulson R."/>
            <person name="Coutinho P.M."/>
            <person name="Danchin E.G."/>
            <person name="Diener A."/>
            <person name="Gale L.R."/>
            <person name="Gardiner D.M."/>
            <person name="Goff S."/>
            <person name="Hammond-Kosack K.E."/>
            <person name="Hilburn K."/>
            <person name="Hua-Van A."/>
            <person name="Jonkers W."/>
            <person name="Kazan K."/>
            <person name="Kodira C.D."/>
            <person name="Koehrsen M."/>
            <person name="Kumar L."/>
            <person name="Lee Y.H."/>
            <person name="Li L."/>
            <person name="Manners J.M."/>
            <person name="Miranda-Saavedra D."/>
            <person name="Mukherjee M."/>
            <person name="Park G."/>
            <person name="Park J."/>
            <person name="Park S.Y."/>
            <person name="Proctor R.H."/>
            <person name="Regev A."/>
            <person name="Ruiz-Roldan M.C."/>
            <person name="Sain D."/>
            <person name="Sakthikumar S."/>
            <person name="Sykes S."/>
            <person name="Schwartz D.C."/>
            <person name="Turgeon B.G."/>
            <person name="Wapinski I."/>
            <person name="Yoder O."/>
            <person name="Young S."/>
            <person name="Zeng Q."/>
            <person name="Zhou S."/>
            <person name="Galagan J."/>
            <person name="Cuomo C.A."/>
            <person name="Kistler H.C."/>
            <person name="Rep M."/>
        </authorList>
    </citation>
    <scope>NUCLEOTIDE SEQUENCE [LARGE SCALE GENOMIC DNA]</scope>
    <source>
        <strain evidence="4">M3125 / FGSC 7600</strain>
    </source>
</reference>
<dbReference type="SUPFAM" id="SSF54909">
    <property type="entry name" value="Dimeric alpha+beta barrel"/>
    <property type="match status" value="1"/>
</dbReference>
<dbReference type="OMA" id="SSEEHMI"/>
<accession>A0A139YBY0</accession>
<protein>
    <recommendedName>
        <fullName evidence="2">EthD domain-containing protein</fullName>
    </recommendedName>
</protein>
<comment type="similarity">
    <text evidence="1">Belongs to the tpcK family.</text>
</comment>
<evidence type="ECO:0000313" key="3">
    <source>
        <dbReference type="EMBL" id="KYG13667.1"/>
    </source>
</evidence>
<sequence length="266" mass="29988">MSYLKQVVAIRRKPGLTRQEFFDYHFQVHGKLSHGPSPEVTPSKYFQTHIQDAVYNHQEGQGVNANPWWAFSDDIVELYFQSEDHMKMCFTSQYAKEHVGPDGVNFSDFASALPVCVQERVVPLHESVNAASEDIDTLSVSPVAMYYLTVTGDDTEDIITGFVKSLQKFAGNHVRTLVANTPVELSVNPAAYFGSNPNRPKFNLIFTIHLRSKDNVSEVRKAQKEFEAGYGAKISLPNSWIAFGQRGLVLDQDKNIQFDLSRQPKL</sequence>
<evidence type="ECO:0000259" key="2">
    <source>
        <dbReference type="Pfam" id="PF07110"/>
    </source>
</evidence>
<dbReference type="EMBL" id="DS486009">
    <property type="protein sequence ID" value="KYG13667.1"/>
    <property type="molecule type" value="Genomic_DNA"/>
</dbReference>
<gene>
    <name evidence="3" type="ORF">FVEG_13930</name>
</gene>
<dbReference type="VEuPathDB" id="FungiDB:FVEG_13930"/>
<dbReference type="RefSeq" id="XP_018762351.1">
    <property type="nucleotide sequence ID" value="XM_018903271.1"/>
</dbReference>
<dbReference type="OrthoDB" id="5340195at2759"/>
<dbReference type="GeneID" id="30071230"/>
<name>A0A139YBY0_GIBM7</name>
<evidence type="ECO:0000313" key="4">
    <source>
        <dbReference type="Proteomes" id="UP000009096"/>
    </source>
</evidence>
<dbReference type="InterPro" id="IPR011008">
    <property type="entry name" value="Dimeric_a/b-barrel"/>
</dbReference>
<dbReference type="Gene3D" id="3.30.70.100">
    <property type="match status" value="1"/>
</dbReference>
<dbReference type="Proteomes" id="UP000009096">
    <property type="component" value="Chromosome 8"/>
</dbReference>
<feature type="domain" description="EthD" evidence="2">
    <location>
        <begin position="13"/>
        <end position="109"/>
    </location>
</feature>
<dbReference type="eggNOG" id="ENOG502SNNU">
    <property type="taxonomic scope" value="Eukaryota"/>
</dbReference>
<organism evidence="3 4">
    <name type="scientific">Gibberella moniliformis (strain M3125 / FGSC 7600)</name>
    <name type="common">Maize ear and stalk rot fungus</name>
    <name type="synonym">Fusarium verticillioides</name>
    <dbReference type="NCBI Taxonomy" id="334819"/>
    <lineage>
        <taxon>Eukaryota</taxon>
        <taxon>Fungi</taxon>
        <taxon>Dikarya</taxon>
        <taxon>Ascomycota</taxon>
        <taxon>Pezizomycotina</taxon>
        <taxon>Sordariomycetes</taxon>
        <taxon>Hypocreomycetidae</taxon>
        <taxon>Hypocreales</taxon>
        <taxon>Nectriaceae</taxon>
        <taxon>Fusarium</taxon>
        <taxon>Fusarium fujikuroi species complex</taxon>
    </lineage>
</organism>
<dbReference type="InterPro" id="IPR009799">
    <property type="entry name" value="EthD_dom"/>
</dbReference>
<evidence type="ECO:0000256" key="1">
    <source>
        <dbReference type="ARBA" id="ARBA00005986"/>
    </source>
</evidence>
<dbReference type="GO" id="GO:0016491">
    <property type="term" value="F:oxidoreductase activity"/>
    <property type="evidence" value="ECO:0007669"/>
    <property type="project" value="InterPro"/>
</dbReference>
<dbReference type="AlphaFoldDB" id="A0A139YBY0"/>
<proteinExistence type="inferred from homology"/>